<dbReference type="Proteomes" id="UP000242999">
    <property type="component" value="Unassembled WGS sequence"/>
</dbReference>
<sequence>MNILQALLAYKLTQSAVRTGQMQAWREQKKQEAADAYIQACLDKANAVMKQSQDAQKRIKAREQQRLAEEEARVPKRLAKLKRKELAHQKARQSIDAQAYYGEAVDAAALVSWGLKPWLHLGDLMQANIQLMQGQQGLYVLRDPHTGQVQRLGLNSEHRDLYRTLVSVREQYQTAAKPPQTSAPQDLYARLAAQPKSAPKFVLQILLVGPHYASDPNRQRSKAALHNEDTVRALRGEGPVLPSDAYAIQAEIFLVTRTLYVHFADLWEQDNWQPAFVASMDIPA</sequence>
<reference evidence="2" key="1">
    <citation type="submission" date="2016-10" db="EMBL/GenBank/DDBJ databases">
        <authorList>
            <person name="Varghese N."/>
            <person name="Submissions S."/>
        </authorList>
    </citation>
    <scope>NUCLEOTIDE SEQUENCE [LARGE SCALE GENOMIC DNA]</scope>
    <source>
        <strain evidence="2">DSM 7165</strain>
    </source>
</reference>
<keyword evidence="2" id="KW-1185">Reference proteome</keyword>
<evidence type="ECO:0000313" key="2">
    <source>
        <dbReference type="Proteomes" id="UP000242999"/>
    </source>
</evidence>
<evidence type="ECO:0000313" key="1">
    <source>
        <dbReference type="EMBL" id="SEI82033.1"/>
    </source>
</evidence>
<gene>
    <name evidence="1" type="ORF">SAMN05421831_11142</name>
</gene>
<protein>
    <submittedName>
        <fullName evidence="1">Uncharacterized protein</fullName>
    </submittedName>
</protein>
<name>A0A1H6TPQ4_9GAMM</name>
<dbReference type="EMBL" id="FNYH01000011">
    <property type="protein sequence ID" value="SEI82033.1"/>
    <property type="molecule type" value="Genomic_DNA"/>
</dbReference>
<proteinExistence type="predicted"/>
<dbReference type="AlphaFoldDB" id="A0A1H6TPQ4"/>
<dbReference type="RefSeq" id="WP_093311396.1">
    <property type="nucleotide sequence ID" value="NZ_FNYH01000011.1"/>
</dbReference>
<organism evidence="1 2">
    <name type="scientific">Allopseudospirillum japonicum</name>
    <dbReference type="NCBI Taxonomy" id="64971"/>
    <lineage>
        <taxon>Bacteria</taxon>
        <taxon>Pseudomonadati</taxon>
        <taxon>Pseudomonadota</taxon>
        <taxon>Gammaproteobacteria</taxon>
        <taxon>Oceanospirillales</taxon>
        <taxon>Oceanospirillaceae</taxon>
        <taxon>Allopseudospirillum</taxon>
    </lineage>
</organism>
<accession>A0A1H6TPQ4</accession>